<reference evidence="1" key="1">
    <citation type="journal article" date="2022" name="bioRxiv">
        <title>Sequencing and chromosome-scale assembly of the giantPleurodeles waltlgenome.</title>
        <authorList>
            <person name="Brown T."/>
            <person name="Elewa A."/>
            <person name="Iarovenko S."/>
            <person name="Subramanian E."/>
            <person name="Araus A.J."/>
            <person name="Petzold A."/>
            <person name="Susuki M."/>
            <person name="Suzuki K.-i.T."/>
            <person name="Hayashi T."/>
            <person name="Toyoda A."/>
            <person name="Oliveira C."/>
            <person name="Osipova E."/>
            <person name="Leigh N.D."/>
            <person name="Simon A."/>
            <person name="Yun M.H."/>
        </authorList>
    </citation>
    <scope>NUCLEOTIDE SEQUENCE</scope>
    <source>
        <strain evidence="1">20211129_DDA</strain>
        <tissue evidence="1">Liver</tissue>
    </source>
</reference>
<dbReference type="EMBL" id="JANPWB010000010">
    <property type="protein sequence ID" value="KAJ1135658.1"/>
    <property type="molecule type" value="Genomic_DNA"/>
</dbReference>
<evidence type="ECO:0000313" key="1">
    <source>
        <dbReference type="EMBL" id="KAJ1135658.1"/>
    </source>
</evidence>
<comment type="caution">
    <text evidence="1">The sequence shown here is derived from an EMBL/GenBank/DDBJ whole genome shotgun (WGS) entry which is preliminary data.</text>
</comment>
<sequence>MRNIVQLGYAHTGYHFVTNMLHYESYEQGLEIYGPYEDEDYYFEPCMEHVIDSSIQKSLDKEISSALQPVAITPEIDATMVTFLKKYNKDPKKGVDRALQACQNKLLDVSGPLAKILELALQAKETGGSIHSEVLARWVPTV</sequence>
<dbReference type="AlphaFoldDB" id="A0AAV7QBP3"/>
<keyword evidence="2" id="KW-1185">Reference proteome</keyword>
<gene>
    <name evidence="1" type="ORF">NDU88_002096</name>
</gene>
<organism evidence="1 2">
    <name type="scientific">Pleurodeles waltl</name>
    <name type="common">Iberian ribbed newt</name>
    <dbReference type="NCBI Taxonomy" id="8319"/>
    <lineage>
        <taxon>Eukaryota</taxon>
        <taxon>Metazoa</taxon>
        <taxon>Chordata</taxon>
        <taxon>Craniata</taxon>
        <taxon>Vertebrata</taxon>
        <taxon>Euteleostomi</taxon>
        <taxon>Amphibia</taxon>
        <taxon>Batrachia</taxon>
        <taxon>Caudata</taxon>
        <taxon>Salamandroidea</taxon>
        <taxon>Salamandridae</taxon>
        <taxon>Pleurodelinae</taxon>
        <taxon>Pleurodeles</taxon>
    </lineage>
</organism>
<accession>A0AAV7QBP3</accession>
<protein>
    <submittedName>
        <fullName evidence="1">Uncharacterized protein</fullName>
    </submittedName>
</protein>
<proteinExistence type="predicted"/>
<evidence type="ECO:0000313" key="2">
    <source>
        <dbReference type="Proteomes" id="UP001066276"/>
    </source>
</evidence>
<name>A0AAV7QBP3_PLEWA</name>
<dbReference type="Proteomes" id="UP001066276">
    <property type="component" value="Chromosome 6"/>
</dbReference>